<evidence type="ECO:0000259" key="18">
    <source>
        <dbReference type="Pfam" id="PF01746"/>
    </source>
</evidence>
<dbReference type="GO" id="GO:0052906">
    <property type="term" value="F:tRNA (guanine(37)-N1)-methyltransferase activity"/>
    <property type="evidence" value="ECO:0007669"/>
    <property type="project" value="UniProtKB-UniRule"/>
</dbReference>
<dbReference type="InterPro" id="IPR029026">
    <property type="entry name" value="tRNA_m1G_MTases_N"/>
</dbReference>
<dbReference type="InterPro" id="IPR002649">
    <property type="entry name" value="tRNA_m1G_MeTrfase_TrmD"/>
</dbReference>
<evidence type="ECO:0000256" key="16">
    <source>
        <dbReference type="PIRSR" id="PIRSR000386-1"/>
    </source>
</evidence>
<dbReference type="PANTHER" id="PTHR46417">
    <property type="entry name" value="TRNA (GUANINE-N(1)-)-METHYLTRANSFERASE"/>
    <property type="match status" value="1"/>
</dbReference>
<comment type="subunit">
    <text evidence="4 15 17">Homodimer.</text>
</comment>
<dbReference type="CDD" id="cd18080">
    <property type="entry name" value="TrmD-like"/>
    <property type="match status" value="1"/>
</dbReference>
<dbReference type="Gene3D" id="1.10.1270.20">
    <property type="entry name" value="tRNA(m1g37)methyltransferase, domain 2"/>
    <property type="match status" value="1"/>
</dbReference>
<evidence type="ECO:0000313" key="19">
    <source>
        <dbReference type="EMBL" id="PIS15210.1"/>
    </source>
</evidence>
<dbReference type="FunFam" id="3.40.1280.10:FF:000001">
    <property type="entry name" value="tRNA (guanine-N(1)-)-methyltransferase"/>
    <property type="match status" value="1"/>
</dbReference>
<name>A0A2H0WRD2_9BACT</name>
<dbReference type="EC" id="2.1.1.228" evidence="5 15"/>
<dbReference type="InterPro" id="IPR029028">
    <property type="entry name" value="Alpha/beta_knot_MTases"/>
</dbReference>
<dbReference type="InterPro" id="IPR016009">
    <property type="entry name" value="tRNA_MeTrfase_TRMD/TRM10"/>
</dbReference>
<dbReference type="Gene3D" id="3.40.1280.10">
    <property type="match status" value="1"/>
</dbReference>
<evidence type="ECO:0000256" key="12">
    <source>
        <dbReference type="ARBA" id="ARBA00029736"/>
    </source>
</evidence>
<evidence type="ECO:0000256" key="13">
    <source>
        <dbReference type="ARBA" id="ARBA00033392"/>
    </source>
</evidence>
<comment type="catalytic activity">
    <reaction evidence="14 15 17">
        <text>guanosine(37) in tRNA + S-adenosyl-L-methionine = N(1)-methylguanosine(37) in tRNA + S-adenosyl-L-homocysteine + H(+)</text>
        <dbReference type="Rhea" id="RHEA:36899"/>
        <dbReference type="Rhea" id="RHEA-COMP:10145"/>
        <dbReference type="Rhea" id="RHEA-COMP:10147"/>
        <dbReference type="ChEBI" id="CHEBI:15378"/>
        <dbReference type="ChEBI" id="CHEBI:57856"/>
        <dbReference type="ChEBI" id="CHEBI:59789"/>
        <dbReference type="ChEBI" id="CHEBI:73542"/>
        <dbReference type="ChEBI" id="CHEBI:74269"/>
        <dbReference type="EC" id="2.1.1.228"/>
    </reaction>
</comment>
<comment type="function">
    <text evidence="1 15 17">Specifically methylates guanosine-37 in various tRNAs.</text>
</comment>
<dbReference type="HAMAP" id="MF_00605">
    <property type="entry name" value="TrmD"/>
    <property type="match status" value="1"/>
</dbReference>
<evidence type="ECO:0000256" key="3">
    <source>
        <dbReference type="ARBA" id="ARBA00007630"/>
    </source>
</evidence>
<evidence type="ECO:0000256" key="9">
    <source>
        <dbReference type="ARBA" id="ARBA00022679"/>
    </source>
</evidence>
<keyword evidence="9 15" id="KW-0808">Transferase</keyword>
<comment type="caution">
    <text evidence="19">The sequence shown here is derived from an EMBL/GenBank/DDBJ whole genome shotgun (WGS) entry which is preliminary data.</text>
</comment>
<evidence type="ECO:0000256" key="11">
    <source>
        <dbReference type="ARBA" id="ARBA00022694"/>
    </source>
</evidence>
<evidence type="ECO:0000256" key="7">
    <source>
        <dbReference type="ARBA" id="ARBA00022490"/>
    </source>
</evidence>
<keyword evidence="10 15" id="KW-0949">S-adenosyl-L-methionine</keyword>
<evidence type="ECO:0000256" key="10">
    <source>
        <dbReference type="ARBA" id="ARBA00022691"/>
    </source>
</evidence>
<dbReference type="EMBL" id="PEZH01000021">
    <property type="protein sequence ID" value="PIS15210.1"/>
    <property type="molecule type" value="Genomic_DNA"/>
</dbReference>
<evidence type="ECO:0000256" key="1">
    <source>
        <dbReference type="ARBA" id="ARBA00002634"/>
    </source>
</evidence>
<keyword evidence="8 15" id="KW-0489">Methyltransferase</keyword>
<evidence type="ECO:0000256" key="6">
    <source>
        <dbReference type="ARBA" id="ARBA00014679"/>
    </source>
</evidence>
<dbReference type="Proteomes" id="UP000231282">
    <property type="component" value="Unassembled WGS sequence"/>
</dbReference>
<evidence type="ECO:0000256" key="15">
    <source>
        <dbReference type="HAMAP-Rule" id="MF_00605"/>
    </source>
</evidence>
<dbReference type="GO" id="GO:0005829">
    <property type="term" value="C:cytosol"/>
    <property type="evidence" value="ECO:0007669"/>
    <property type="project" value="TreeGrafter"/>
</dbReference>
<evidence type="ECO:0000256" key="5">
    <source>
        <dbReference type="ARBA" id="ARBA00012807"/>
    </source>
</evidence>
<dbReference type="SUPFAM" id="SSF75217">
    <property type="entry name" value="alpha/beta knot"/>
    <property type="match status" value="1"/>
</dbReference>
<organism evidence="19 20">
    <name type="scientific">Candidatus Shapirobacteria bacterium CG09_land_8_20_14_0_10_38_17</name>
    <dbReference type="NCBI Taxonomy" id="1974884"/>
    <lineage>
        <taxon>Bacteria</taxon>
        <taxon>Candidatus Shapironibacteriota</taxon>
    </lineage>
</organism>
<reference evidence="20" key="1">
    <citation type="submission" date="2017-09" db="EMBL/GenBank/DDBJ databases">
        <title>Depth-based differentiation of microbial function through sediment-hosted aquifers and enrichment of novel symbionts in the deep terrestrial subsurface.</title>
        <authorList>
            <person name="Probst A.J."/>
            <person name="Ladd B."/>
            <person name="Jarett J.K."/>
            <person name="Geller-Mcgrath D.E."/>
            <person name="Sieber C.M.K."/>
            <person name="Emerson J.B."/>
            <person name="Anantharaman K."/>
            <person name="Thomas B.C."/>
            <person name="Malmstrom R."/>
            <person name="Stieglmeier M."/>
            <person name="Klingl A."/>
            <person name="Woyke T."/>
            <person name="Ryan C.M."/>
            <person name="Banfield J.F."/>
        </authorList>
    </citation>
    <scope>NUCLEOTIDE SEQUENCE [LARGE SCALE GENOMIC DNA]</scope>
</reference>
<feature type="binding site" evidence="15 16">
    <location>
        <position position="114"/>
    </location>
    <ligand>
        <name>S-adenosyl-L-methionine</name>
        <dbReference type="ChEBI" id="CHEBI:59789"/>
    </ligand>
</feature>
<evidence type="ECO:0000256" key="2">
    <source>
        <dbReference type="ARBA" id="ARBA00004496"/>
    </source>
</evidence>
<dbReference type="PIRSF" id="PIRSF000386">
    <property type="entry name" value="tRNA_mtase"/>
    <property type="match status" value="1"/>
</dbReference>
<dbReference type="InterPro" id="IPR023148">
    <property type="entry name" value="tRNA_m1G_MeTrfase_C_sf"/>
</dbReference>
<dbReference type="Pfam" id="PF01746">
    <property type="entry name" value="tRNA_m1G_MT"/>
    <property type="match status" value="1"/>
</dbReference>
<dbReference type="NCBIfam" id="NF000648">
    <property type="entry name" value="PRK00026.1"/>
    <property type="match status" value="1"/>
</dbReference>
<gene>
    <name evidence="15" type="primary">trmD</name>
    <name evidence="19" type="ORF">COT63_01185</name>
</gene>
<evidence type="ECO:0000256" key="17">
    <source>
        <dbReference type="RuleBase" id="RU003464"/>
    </source>
</evidence>
<keyword evidence="11 15" id="KW-0819">tRNA processing</keyword>
<feature type="domain" description="tRNA methyltransferase TRMD/TRM10-type" evidence="18">
    <location>
        <begin position="1"/>
        <end position="229"/>
    </location>
</feature>
<protein>
    <recommendedName>
        <fullName evidence="6 15">tRNA (guanine-N(1)-)-methyltransferase</fullName>
        <ecNumber evidence="5 15">2.1.1.228</ecNumber>
    </recommendedName>
    <alternativeName>
        <fullName evidence="12 15">M1G-methyltransferase</fullName>
    </alternativeName>
    <alternativeName>
        <fullName evidence="13 15">tRNA [GM37] methyltransferase</fullName>
    </alternativeName>
</protein>
<proteinExistence type="inferred from homology"/>
<dbReference type="NCBIfam" id="TIGR00088">
    <property type="entry name" value="trmD"/>
    <property type="match status" value="1"/>
</dbReference>
<dbReference type="AlphaFoldDB" id="A0A2H0WRD2"/>
<keyword evidence="7 15" id="KW-0963">Cytoplasm</keyword>
<sequence>MTIHLLTLFPKMFRGPFAESIIKRAQEKGLVEIKIHNLRDWAIDKRGTVDDRPYGGGAGMVLRVEPIYNALHNLTGNSLTRNRKTILLTPRGKTFNQKKARQLAKLDEIILICGHYEGFDERIRKFVDEEISLGNFVLTGGEIPAMAITDTIVRLLPGVLKKEKATTFESFSSGLKKLSPQLLTLNFGLLTEYPQYTRPEEFRGLKVPKILLSGNHQKILEWQKRKIKNKK</sequence>
<evidence type="ECO:0000256" key="14">
    <source>
        <dbReference type="ARBA" id="ARBA00047783"/>
    </source>
</evidence>
<dbReference type="PANTHER" id="PTHR46417:SF1">
    <property type="entry name" value="TRNA (GUANINE-N(1)-)-METHYLTRANSFERASE"/>
    <property type="match status" value="1"/>
</dbReference>
<accession>A0A2H0WRD2</accession>
<comment type="similarity">
    <text evidence="3 15 17">Belongs to the RNA methyltransferase TrmD family.</text>
</comment>
<evidence type="ECO:0000313" key="20">
    <source>
        <dbReference type="Proteomes" id="UP000231282"/>
    </source>
</evidence>
<evidence type="ECO:0000256" key="8">
    <source>
        <dbReference type="ARBA" id="ARBA00022603"/>
    </source>
</evidence>
<comment type="subcellular location">
    <subcellularLocation>
        <location evidence="2 15 17">Cytoplasm</location>
    </subcellularLocation>
</comment>
<dbReference type="GO" id="GO:0002939">
    <property type="term" value="P:tRNA N1-guanine methylation"/>
    <property type="evidence" value="ECO:0007669"/>
    <property type="project" value="TreeGrafter"/>
</dbReference>
<feature type="binding site" evidence="15 16">
    <location>
        <begin position="133"/>
        <end position="138"/>
    </location>
    <ligand>
        <name>S-adenosyl-L-methionine</name>
        <dbReference type="ChEBI" id="CHEBI:59789"/>
    </ligand>
</feature>
<evidence type="ECO:0000256" key="4">
    <source>
        <dbReference type="ARBA" id="ARBA00011738"/>
    </source>
</evidence>